<reference evidence="1" key="1">
    <citation type="submission" date="2023-04" db="EMBL/GenBank/DDBJ databases">
        <title>Black Yeasts Isolated from many extreme environments.</title>
        <authorList>
            <person name="Coleine C."/>
            <person name="Stajich J.E."/>
            <person name="Selbmann L."/>
        </authorList>
    </citation>
    <scope>NUCLEOTIDE SEQUENCE</scope>
    <source>
        <strain evidence="1">CCFEE 5312</strain>
    </source>
</reference>
<accession>A0AAJ0G5A9</accession>
<dbReference type="Proteomes" id="UP001271007">
    <property type="component" value="Unassembled WGS sequence"/>
</dbReference>
<gene>
    <name evidence="1" type="ORF">LTR09_010100</name>
</gene>
<dbReference type="SUPFAM" id="SSF81383">
    <property type="entry name" value="F-box domain"/>
    <property type="match status" value="1"/>
</dbReference>
<dbReference type="AlphaFoldDB" id="A0AAJ0G5A9"/>
<dbReference type="CDD" id="cd09917">
    <property type="entry name" value="F-box_SF"/>
    <property type="match status" value="1"/>
</dbReference>
<name>A0AAJ0G5A9_9PEZI</name>
<evidence type="ECO:0000313" key="1">
    <source>
        <dbReference type="EMBL" id="KAK3048605.1"/>
    </source>
</evidence>
<protein>
    <recommendedName>
        <fullName evidence="3">F-box domain-containing protein</fullName>
    </recommendedName>
</protein>
<keyword evidence="2" id="KW-1185">Reference proteome</keyword>
<dbReference type="InterPro" id="IPR036047">
    <property type="entry name" value="F-box-like_dom_sf"/>
</dbReference>
<evidence type="ECO:0000313" key="2">
    <source>
        <dbReference type="Proteomes" id="UP001271007"/>
    </source>
</evidence>
<comment type="caution">
    <text evidence="1">The sequence shown here is derived from an EMBL/GenBank/DDBJ whole genome shotgun (WGS) entry which is preliminary data.</text>
</comment>
<dbReference type="EMBL" id="JAWDJX010000047">
    <property type="protein sequence ID" value="KAK3048605.1"/>
    <property type="molecule type" value="Genomic_DNA"/>
</dbReference>
<organism evidence="1 2">
    <name type="scientific">Extremus antarcticus</name>
    <dbReference type="NCBI Taxonomy" id="702011"/>
    <lineage>
        <taxon>Eukaryota</taxon>
        <taxon>Fungi</taxon>
        <taxon>Dikarya</taxon>
        <taxon>Ascomycota</taxon>
        <taxon>Pezizomycotina</taxon>
        <taxon>Dothideomycetes</taxon>
        <taxon>Dothideomycetidae</taxon>
        <taxon>Mycosphaerellales</taxon>
        <taxon>Extremaceae</taxon>
        <taxon>Extremus</taxon>
    </lineage>
</organism>
<sequence length="146" mass="16685">MAKVRIKRQRNSTSSKISLEDHVAASTTLAAETVFNTYELLEHIITFLPPADIGRLSRQVSTVWRDISKSLAVRRARVVDPIEKTFPAEITDEADRDWLLRYKAQDHVQSPLYWHATWKLNPPSSERCPADMMHISGWPSRSSPSD</sequence>
<proteinExistence type="predicted"/>
<evidence type="ECO:0008006" key="3">
    <source>
        <dbReference type="Google" id="ProtNLM"/>
    </source>
</evidence>